<dbReference type="EMBL" id="QLNI01000075">
    <property type="protein sequence ID" value="RAL99975.1"/>
    <property type="molecule type" value="Genomic_DNA"/>
</dbReference>
<dbReference type="AlphaFoldDB" id="A0A328F6X2"/>
<sequence>MGNCVNLTLSKHFKDRWMERVGNWPTLDAVAHYIKNSVPVQTGQDLVRKNGEPFRMLAIYWHPDLDVLIKVDIHNRTAVTVLSRENWTARFPQHAKPVEAPVSEPAETPVNTVVCAPVEAPATRHVEPVASSEKAKSSFMKNRIANIRATFGRKQLGTKLLKQL</sequence>
<gene>
    <name evidence="2" type="ORF">DO021_21510</name>
    <name evidence="1" type="ORF">EYB58_16095</name>
</gene>
<evidence type="ECO:0000313" key="1">
    <source>
        <dbReference type="EMBL" id="QBH14302.1"/>
    </source>
</evidence>
<dbReference type="Proteomes" id="UP000248798">
    <property type="component" value="Unassembled WGS sequence"/>
</dbReference>
<name>A0A328F6X2_9BACT</name>
<reference evidence="2 3" key="1">
    <citation type="submission" date="2018-06" db="EMBL/GenBank/DDBJ databases">
        <title>Complete Genome Sequence of Desulfobacter hydrogenophilus (DSM3380).</title>
        <authorList>
            <person name="Marietou A."/>
            <person name="Schreiber L."/>
            <person name="Marshall I."/>
            <person name="Jorgensen B."/>
        </authorList>
    </citation>
    <scope>NUCLEOTIDE SEQUENCE [LARGE SCALE GENOMIC DNA]</scope>
    <source>
        <strain evidence="2 3">DSM 3380</strain>
    </source>
</reference>
<dbReference type="OrthoDB" id="5423084at2"/>
<protein>
    <submittedName>
        <fullName evidence="2">Uncharacterized protein</fullName>
    </submittedName>
</protein>
<reference evidence="1 4" key="2">
    <citation type="submission" date="2019-02" db="EMBL/GenBank/DDBJ databases">
        <title>Complete genome sequence of Desulfobacter hydrogenophilus AcRS1.</title>
        <authorList>
            <person name="Marietou A."/>
            <person name="Lund M.B."/>
            <person name="Marshall I.P.G."/>
            <person name="Schreiber L."/>
            <person name="Jorgensen B."/>
        </authorList>
    </citation>
    <scope>NUCLEOTIDE SEQUENCE [LARGE SCALE GENOMIC DNA]</scope>
    <source>
        <strain evidence="1 4">AcRS1</strain>
    </source>
</reference>
<dbReference type="RefSeq" id="WP_111960514.1">
    <property type="nucleotide sequence ID" value="NZ_CP036313.1"/>
</dbReference>
<evidence type="ECO:0000313" key="4">
    <source>
        <dbReference type="Proteomes" id="UP000293902"/>
    </source>
</evidence>
<keyword evidence="4" id="KW-1185">Reference proteome</keyword>
<accession>A0A328F6X2</accession>
<dbReference type="EMBL" id="CP036313">
    <property type="protein sequence ID" value="QBH14302.1"/>
    <property type="molecule type" value="Genomic_DNA"/>
</dbReference>
<organism evidence="2 3">
    <name type="scientific">Desulfobacter hydrogenophilus</name>
    <dbReference type="NCBI Taxonomy" id="2291"/>
    <lineage>
        <taxon>Bacteria</taxon>
        <taxon>Pseudomonadati</taxon>
        <taxon>Thermodesulfobacteriota</taxon>
        <taxon>Desulfobacteria</taxon>
        <taxon>Desulfobacterales</taxon>
        <taxon>Desulfobacteraceae</taxon>
        <taxon>Desulfobacter</taxon>
    </lineage>
</organism>
<proteinExistence type="predicted"/>
<evidence type="ECO:0000313" key="3">
    <source>
        <dbReference type="Proteomes" id="UP000248798"/>
    </source>
</evidence>
<evidence type="ECO:0000313" key="2">
    <source>
        <dbReference type="EMBL" id="RAL99975.1"/>
    </source>
</evidence>
<dbReference type="Proteomes" id="UP000293902">
    <property type="component" value="Chromosome"/>
</dbReference>